<keyword evidence="2" id="KW-1185">Reference proteome</keyword>
<evidence type="ECO:0000313" key="1">
    <source>
        <dbReference type="EMBL" id="MDA4845984.1"/>
    </source>
</evidence>
<evidence type="ECO:0000313" key="2">
    <source>
        <dbReference type="Proteomes" id="UP001148313"/>
    </source>
</evidence>
<reference evidence="1" key="1">
    <citation type="submission" date="2022-11" db="EMBL/GenBank/DDBJ databases">
        <title>Hoeflea poritis sp. nov., isolated from scleractinian coral Porites lutea.</title>
        <authorList>
            <person name="Zhang G."/>
            <person name="Wei Q."/>
            <person name="Cai L."/>
        </authorList>
    </citation>
    <scope>NUCLEOTIDE SEQUENCE</scope>
    <source>
        <strain evidence="1">E7-10</strain>
    </source>
</reference>
<dbReference type="Proteomes" id="UP001148313">
    <property type="component" value="Unassembled WGS sequence"/>
</dbReference>
<sequence length="114" mass="12727">MTHEIVKLLQPHRFLIGSETTVQNQVASVLDGAGIDYSREHRLDRKNRIDFLSGSTGIEIKIKGAKRGIYRQIKRYCAFDEVTEIVLLTGVAIGMPDQINGRPIHIVSLGAAWI</sequence>
<organism evidence="1 2">
    <name type="scientific">Hoeflea poritis</name>
    <dbReference type="NCBI Taxonomy" id="2993659"/>
    <lineage>
        <taxon>Bacteria</taxon>
        <taxon>Pseudomonadati</taxon>
        <taxon>Pseudomonadota</taxon>
        <taxon>Alphaproteobacteria</taxon>
        <taxon>Hyphomicrobiales</taxon>
        <taxon>Rhizobiaceae</taxon>
        <taxon>Hoeflea</taxon>
    </lineage>
</organism>
<dbReference type="RefSeq" id="WP_271089695.1">
    <property type="nucleotide sequence ID" value="NZ_JAPJZH010000006.1"/>
</dbReference>
<comment type="caution">
    <text evidence="1">The sequence shown here is derived from an EMBL/GenBank/DDBJ whole genome shotgun (WGS) entry which is preliminary data.</text>
</comment>
<protein>
    <submittedName>
        <fullName evidence="1">Uncharacterized protein</fullName>
    </submittedName>
</protein>
<accession>A0ABT4VMT2</accession>
<gene>
    <name evidence="1" type="ORF">OOZ53_11535</name>
</gene>
<name>A0ABT4VMT2_9HYPH</name>
<proteinExistence type="predicted"/>
<dbReference type="EMBL" id="JAPJZH010000006">
    <property type="protein sequence ID" value="MDA4845984.1"/>
    <property type="molecule type" value="Genomic_DNA"/>
</dbReference>